<dbReference type="Proteomes" id="UP000317624">
    <property type="component" value="Unassembled WGS sequence"/>
</dbReference>
<protein>
    <recommendedName>
        <fullName evidence="1">Putative auto-transporter adhesin head GIN domain-containing protein</fullName>
    </recommendedName>
</protein>
<dbReference type="AlphaFoldDB" id="A0A558BRB2"/>
<dbReference type="InterPro" id="IPR021255">
    <property type="entry name" value="DUF2807"/>
</dbReference>
<dbReference type="Gene3D" id="2.160.20.120">
    <property type="match status" value="1"/>
</dbReference>
<organism evidence="2 3">
    <name type="scientific">Hymenobacter setariae</name>
    <dbReference type="NCBI Taxonomy" id="2594794"/>
    <lineage>
        <taxon>Bacteria</taxon>
        <taxon>Pseudomonadati</taxon>
        <taxon>Bacteroidota</taxon>
        <taxon>Cytophagia</taxon>
        <taxon>Cytophagales</taxon>
        <taxon>Hymenobacteraceae</taxon>
        <taxon>Hymenobacter</taxon>
    </lineage>
</organism>
<gene>
    <name evidence="2" type="ORF">FNT36_15405</name>
</gene>
<sequence>MAFSIRLQSKALGRLQRGACLLAGVTCLSACGSEIDCLKSNGAIVTQRRAVDRRTRTVIVYDNVTLTIVPDTAAYAEVRAGEHVIDGLTLTYQDAHTLVLNNTNRCNWTRSYDTPYEVRLHAPALYDVRQLGYGLIRTDSHWTKDTLFVHLLADGDIQLDVSSKYLYTDMWELGDMTLSGTADVFHPLVGGVGFLYAGGLKATACYFETTRTSFGDAHLQATQLLGGVAAGRGTVYYNGNPTIFYNNGPSKVVKQ</sequence>
<comment type="caution">
    <text evidence="2">The sequence shown here is derived from an EMBL/GenBank/DDBJ whole genome shotgun (WGS) entry which is preliminary data.</text>
</comment>
<dbReference type="OrthoDB" id="9768634at2"/>
<evidence type="ECO:0000259" key="1">
    <source>
        <dbReference type="Pfam" id="PF10988"/>
    </source>
</evidence>
<accession>A0A558BRB2</accession>
<dbReference type="EMBL" id="VMRJ01000004">
    <property type="protein sequence ID" value="TVT39049.1"/>
    <property type="molecule type" value="Genomic_DNA"/>
</dbReference>
<reference evidence="2 3" key="1">
    <citation type="submission" date="2019-07" db="EMBL/GenBank/DDBJ databases">
        <title>Hymenobacter sp. straun FUR1 Genome sequencing and assembly.</title>
        <authorList>
            <person name="Chhetri G."/>
        </authorList>
    </citation>
    <scope>NUCLEOTIDE SEQUENCE [LARGE SCALE GENOMIC DNA]</scope>
    <source>
        <strain evidence="2 3">Fur1</strain>
    </source>
</reference>
<dbReference type="RefSeq" id="WP_144849522.1">
    <property type="nucleotide sequence ID" value="NZ_VMRJ01000004.1"/>
</dbReference>
<feature type="domain" description="Putative auto-transporter adhesin head GIN" evidence="1">
    <location>
        <begin position="57"/>
        <end position="241"/>
    </location>
</feature>
<proteinExistence type="predicted"/>
<keyword evidence="3" id="KW-1185">Reference proteome</keyword>
<name>A0A558BRB2_9BACT</name>
<evidence type="ECO:0000313" key="3">
    <source>
        <dbReference type="Proteomes" id="UP000317624"/>
    </source>
</evidence>
<evidence type="ECO:0000313" key="2">
    <source>
        <dbReference type="EMBL" id="TVT39049.1"/>
    </source>
</evidence>
<dbReference type="Pfam" id="PF10988">
    <property type="entry name" value="DUF2807"/>
    <property type="match status" value="1"/>
</dbReference>